<dbReference type="Proteomes" id="UP000887159">
    <property type="component" value="Unassembled WGS sequence"/>
</dbReference>
<dbReference type="GO" id="GO:0003676">
    <property type="term" value="F:nucleic acid binding"/>
    <property type="evidence" value="ECO:0007669"/>
    <property type="project" value="InterPro"/>
</dbReference>
<dbReference type="EMBL" id="BMAU01021225">
    <property type="protein sequence ID" value="GFY01235.1"/>
    <property type="molecule type" value="Genomic_DNA"/>
</dbReference>
<dbReference type="InterPro" id="IPR036397">
    <property type="entry name" value="RNaseH_sf"/>
</dbReference>
<evidence type="ECO:0000313" key="2">
    <source>
        <dbReference type="Proteomes" id="UP000887159"/>
    </source>
</evidence>
<dbReference type="Gene3D" id="3.30.420.10">
    <property type="entry name" value="Ribonuclease H-like superfamily/Ribonuclease H"/>
    <property type="match status" value="1"/>
</dbReference>
<comment type="caution">
    <text evidence="1">The sequence shown here is derived from an EMBL/GenBank/DDBJ whole genome shotgun (WGS) entry which is preliminary data.</text>
</comment>
<sequence>MIVLGAIGYMSRSPLVRIDGSLNSVRYISNVVRPVIRVLRNPIFKQDNARPHVLRTYLDSENIPSNTAFPFHMGRSPAGKFNFQLEKQTSYKNGTDPQLCLESLQLSRFFLPELRIPESPMRMFPKA</sequence>
<name>A0A8X6VCM1_TRICX</name>
<evidence type="ECO:0000313" key="1">
    <source>
        <dbReference type="EMBL" id="GFY01235.1"/>
    </source>
</evidence>
<keyword evidence="2" id="KW-1185">Reference proteome</keyword>
<organism evidence="1 2">
    <name type="scientific">Trichonephila clavipes</name>
    <name type="common">Golden silk orbweaver</name>
    <name type="synonym">Nephila clavipes</name>
    <dbReference type="NCBI Taxonomy" id="2585209"/>
    <lineage>
        <taxon>Eukaryota</taxon>
        <taxon>Metazoa</taxon>
        <taxon>Ecdysozoa</taxon>
        <taxon>Arthropoda</taxon>
        <taxon>Chelicerata</taxon>
        <taxon>Arachnida</taxon>
        <taxon>Araneae</taxon>
        <taxon>Araneomorphae</taxon>
        <taxon>Entelegynae</taxon>
        <taxon>Araneoidea</taxon>
        <taxon>Nephilidae</taxon>
        <taxon>Trichonephila</taxon>
    </lineage>
</organism>
<accession>A0A8X6VCM1</accession>
<dbReference type="AlphaFoldDB" id="A0A8X6VCM1"/>
<proteinExistence type="predicted"/>
<gene>
    <name evidence="1" type="ORF">TNCV_5077021</name>
</gene>
<reference evidence="1" key="1">
    <citation type="submission" date="2020-08" db="EMBL/GenBank/DDBJ databases">
        <title>Multicomponent nature underlies the extraordinary mechanical properties of spider dragline silk.</title>
        <authorList>
            <person name="Kono N."/>
            <person name="Nakamura H."/>
            <person name="Mori M."/>
            <person name="Yoshida Y."/>
            <person name="Ohtoshi R."/>
            <person name="Malay A.D."/>
            <person name="Moran D.A.P."/>
            <person name="Tomita M."/>
            <person name="Numata K."/>
            <person name="Arakawa K."/>
        </authorList>
    </citation>
    <scope>NUCLEOTIDE SEQUENCE</scope>
</reference>
<protein>
    <submittedName>
        <fullName evidence="1">Uncharacterized protein</fullName>
    </submittedName>
</protein>